<dbReference type="PANTHER" id="PTHR47027">
    <property type="entry name" value="REVERSE TRANSCRIPTASE DOMAIN-CONTAINING PROTEIN"/>
    <property type="match status" value="1"/>
</dbReference>
<gene>
    <name evidence="1" type="ORF">CINCED_3A018896</name>
</gene>
<reference evidence="1 2" key="1">
    <citation type="submission" date="2019-08" db="EMBL/GenBank/DDBJ databases">
        <authorList>
            <person name="Alioto T."/>
            <person name="Alioto T."/>
            <person name="Gomez Garrido J."/>
        </authorList>
    </citation>
    <scope>NUCLEOTIDE SEQUENCE [LARGE SCALE GENOMIC DNA]</scope>
</reference>
<dbReference type="AlphaFoldDB" id="A0A5E4N1C0"/>
<organism evidence="1 2">
    <name type="scientific">Cinara cedri</name>
    <dbReference type="NCBI Taxonomy" id="506608"/>
    <lineage>
        <taxon>Eukaryota</taxon>
        <taxon>Metazoa</taxon>
        <taxon>Ecdysozoa</taxon>
        <taxon>Arthropoda</taxon>
        <taxon>Hexapoda</taxon>
        <taxon>Insecta</taxon>
        <taxon>Pterygota</taxon>
        <taxon>Neoptera</taxon>
        <taxon>Paraneoptera</taxon>
        <taxon>Hemiptera</taxon>
        <taxon>Sternorrhyncha</taxon>
        <taxon>Aphidomorpha</taxon>
        <taxon>Aphidoidea</taxon>
        <taxon>Aphididae</taxon>
        <taxon>Lachninae</taxon>
        <taxon>Cinara</taxon>
    </lineage>
</organism>
<dbReference type="EMBL" id="CABPRJ010001453">
    <property type="protein sequence ID" value="VVC37741.1"/>
    <property type="molecule type" value="Genomic_DNA"/>
</dbReference>
<sequence>MHYGGLLIEKQIDKNKVIYVAFIDLEKAFDKVNWNKMLLVLREVGVEQQDLRIIHSLYKNQTACIKKGEITTNAQIKKGVRQGSESEGDIQRAVEEMDEMLRTSEMKINSTKTKILVCARDPKVKSDVYICSQKLEQIEEILYLGSKITSDGKSVHEIKQRIALAKTAFSKKHKMLTSKKIRLNIKKRLIKTYVWAVIYVSFVETRGRRFLVGK</sequence>
<keyword evidence="1" id="KW-0808">Transferase</keyword>
<keyword evidence="2" id="KW-1185">Reference proteome</keyword>
<evidence type="ECO:0000313" key="2">
    <source>
        <dbReference type="Proteomes" id="UP000325440"/>
    </source>
</evidence>
<keyword evidence="1" id="KW-0695">RNA-directed DNA polymerase</keyword>
<dbReference type="Proteomes" id="UP000325440">
    <property type="component" value="Unassembled WGS sequence"/>
</dbReference>
<protein>
    <submittedName>
        <fullName evidence="1">Reverse transcriptase domain</fullName>
    </submittedName>
</protein>
<dbReference type="PANTHER" id="PTHR47027:SF20">
    <property type="entry name" value="REVERSE TRANSCRIPTASE-LIKE PROTEIN WITH RNA-DIRECTED DNA POLYMERASE DOMAIN"/>
    <property type="match status" value="1"/>
</dbReference>
<dbReference type="OrthoDB" id="6625243at2759"/>
<accession>A0A5E4N1C0</accession>
<evidence type="ECO:0000313" key="1">
    <source>
        <dbReference type="EMBL" id="VVC37741.1"/>
    </source>
</evidence>
<dbReference type="GO" id="GO:0003964">
    <property type="term" value="F:RNA-directed DNA polymerase activity"/>
    <property type="evidence" value="ECO:0007669"/>
    <property type="project" value="UniProtKB-KW"/>
</dbReference>
<keyword evidence="1" id="KW-0548">Nucleotidyltransferase</keyword>
<name>A0A5E4N1C0_9HEMI</name>
<proteinExistence type="predicted"/>